<dbReference type="InterPro" id="IPR014718">
    <property type="entry name" value="GH-type_carb-bd"/>
</dbReference>
<evidence type="ECO:0000256" key="1">
    <source>
        <dbReference type="ARBA" id="ARBA00001614"/>
    </source>
</evidence>
<comment type="subunit">
    <text evidence="7">Monomer.</text>
</comment>
<dbReference type="GO" id="GO:0006006">
    <property type="term" value="P:glucose metabolic process"/>
    <property type="evidence" value="ECO:0007669"/>
    <property type="project" value="TreeGrafter"/>
</dbReference>
<dbReference type="Proteomes" id="UP000507470">
    <property type="component" value="Unassembled WGS sequence"/>
</dbReference>
<dbReference type="PANTHER" id="PTHR10091:SF0">
    <property type="entry name" value="GALACTOSE MUTAROTASE"/>
    <property type="match status" value="1"/>
</dbReference>
<proteinExistence type="inferred from homology"/>
<dbReference type="GO" id="GO:0030246">
    <property type="term" value="F:carbohydrate binding"/>
    <property type="evidence" value="ECO:0007669"/>
    <property type="project" value="InterPro"/>
</dbReference>
<feature type="active site" description="Proton acceptor" evidence="14">
    <location>
        <position position="311"/>
    </location>
</feature>
<dbReference type="PIRSF" id="PIRSF005096">
    <property type="entry name" value="GALM"/>
    <property type="match status" value="1"/>
</dbReference>
<evidence type="ECO:0000256" key="9">
    <source>
        <dbReference type="ARBA" id="ARBA00022553"/>
    </source>
</evidence>
<keyword evidence="8" id="KW-0963">Cytoplasm</keyword>
<comment type="subcellular location">
    <subcellularLocation>
        <location evidence="3">Cytoplasm</location>
    </subcellularLocation>
</comment>
<dbReference type="InterPro" id="IPR008183">
    <property type="entry name" value="Aldose_1/G6P_1-epimerase"/>
</dbReference>
<keyword evidence="9" id="KW-0597">Phosphoprotein</keyword>
<dbReference type="GO" id="GO:0004034">
    <property type="term" value="F:aldose 1-epimerase activity"/>
    <property type="evidence" value="ECO:0007669"/>
    <property type="project" value="UniProtKB-EC"/>
</dbReference>
<dbReference type="Gene3D" id="2.70.98.10">
    <property type="match status" value="1"/>
</dbReference>
<evidence type="ECO:0000256" key="6">
    <source>
        <dbReference type="ARBA" id="ARBA00006206"/>
    </source>
</evidence>
<dbReference type="InterPro" id="IPR018052">
    <property type="entry name" value="Ald1_epimerase_CS"/>
</dbReference>
<gene>
    <name evidence="17" type="ORF">MCOR_46122</name>
</gene>
<protein>
    <recommendedName>
        <fullName evidence="13">Aldose 1-epimerase</fullName>
        <ecNumber evidence="13">5.1.3.3</ecNumber>
    </recommendedName>
</protein>
<dbReference type="OrthoDB" id="274691at2759"/>
<evidence type="ECO:0000256" key="8">
    <source>
        <dbReference type="ARBA" id="ARBA00022490"/>
    </source>
</evidence>
<dbReference type="FunFam" id="2.70.98.10:FF:000003">
    <property type="entry name" value="Aldose 1-epimerase"/>
    <property type="match status" value="1"/>
</dbReference>
<dbReference type="NCBIfam" id="NF008277">
    <property type="entry name" value="PRK11055.1"/>
    <property type="match status" value="1"/>
</dbReference>
<dbReference type="PROSITE" id="PS00545">
    <property type="entry name" value="ALDOSE_1_EPIMERASE"/>
    <property type="match status" value="1"/>
</dbReference>
<evidence type="ECO:0000256" key="12">
    <source>
        <dbReference type="ARBA" id="ARBA00045743"/>
    </source>
</evidence>
<dbReference type="GO" id="GO:0033499">
    <property type="term" value="P:galactose catabolic process via UDP-galactose, Leloir pathway"/>
    <property type="evidence" value="ECO:0007669"/>
    <property type="project" value="TreeGrafter"/>
</dbReference>
<accession>A0A6J8E0W6</accession>
<sequence>MSAVNILEEDFGKTKDGLSVKRFTLNNQNNVTIRIISYGAIVTDILVPDRKGNVQDINLGFDDIKGYESPRQRYFGALCGRVVNRIADGKFTLDGTEYKLAINNGPNHLHGGLKGFDKVVWKADFKDSKVVMSYTSPDGEENYPGELTTTVTYELTNNNEFIIDYTATTSKATPVNLTNHSYFNLAGQGSHNIDDHVIKVNADYYTPLNENVIPTGEIAPVEGTPYDIRTAVRLGDRIKNVNNGKGFDINFCVGKTGEMKKCGRVEHPPSGRVLEVSSTEPGLQVYTSYYLDNVQGKAGATYEQFSAFCLETQHYADSVNHDNFPSTILRPGETYRHTTHYKFSTM</sequence>
<organism evidence="17 18">
    <name type="scientific">Mytilus coruscus</name>
    <name type="common">Sea mussel</name>
    <dbReference type="NCBI Taxonomy" id="42192"/>
    <lineage>
        <taxon>Eukaryota</taxon>
        <taxon>Metazoa</taxon>
        <taxon>Spiralia</taxon>
        <taxon>Lophotrochozoa</taxon>
        <taxon>Mollusca</taxon>
        <taxon>Bivalvia</taxon>
        <taxon>Autobranchia</taxon>
        <taxon>Pteriomorphia</taxon>
        <taxon>Mytilida</taxon>
        <taxon>Mytiloidea</taxon>
        <taxon>Mytilidae</taxon>
        <taxon>Mytilinae</taxon>
        <taxon>Mytilus</taxon>
    </lineage>
</organism>
<evidence type="ECO:0000256" key="4">
    <source>
        <dbReference type="ARBA" id="ARBA00004947"/>
    </source>
</evidence>
<comment type="function">
    <text evidence="12">Mutarotase that catalyzes the interconversion of beta-D-galactose and alpha-D-galactose during galactose metabolism. Beta-D-galactose is metabolized in the liver into glucose 1-phosphate, the primary metabolic fuel, by the action of four enzymes that constitute the Leloir pathway: GALM, GALK1 (galactokinase), GALT (galactose-1-phosphate uridylyltransferase) and GALE (UDP-galactose-4'-epimerase). Involved in the maintenance of the equilibrium between the beta- and alpha-anomers of galactose, therefore ensuring a sufficient supply of the alpha-anomer for GALK1. Also active on D-glucose although shows a preference for galactose over glucose.</text>
</comment>
<keyword evidence="10 13" id="KW-0413">Isomerase</keyword>
<evidence type="ECO:0000256" key="5">
    <source>
        <dbReference type="ARBA" id="ARBA00005028"/>
    </source>
</evidence>
<evidence type="ECO:0000256" key="15">
    <source>
        <dbReference type="PIRSR" id="PIRSR005096-2"/>
    </source>
</evidence>
<evidence type="ECO:0000256" key="14">
    <source>
        <dbReference type="PIRSR" id="PIRSR005096-1"/>
    </source>
</evidence>
<dbReference type="GO" id="GO:0005737">
    <property type="term" value="C:cytoplasm"/>
    <property type="evidence" value="ECO:0007669"/>
    <property type="project" value="UniProtKB-SubCell"/>
</dbReference>
<comment type="pathway">
    <text evidence="4">Carbohydrate metabolism; galactose metabolism.</text>
</comment>
<evidence type="ECO:0000256" key="16">
    <source>
        <dbReference type="PIRSR" id="PIRSR005096-3"/>
    </source>
</evidence>
<dbReference type="UniPathway" id="UPA00242"/>
<evidence type="ECO:0000256" key="10">
    <source>
        <dbReference type="ARBA" id="ARBA00023235"/>
    </source>
</evidence>
<keyword evidence="11 13" id="KW-0119">Carbohydrate metabolism</keyword>
<evidence type="ECO:0000256" key="3">
    <source>
        <dbReference type="ARBA" id="ARBA00004496"/>
    </source>
</evidence>
<evidence type="ECO:0000256" key="13">
    <source>
        <dbReference type="PIRNR" id="PIRNR005096"/>
    </source>
</evidence>
<comment type="pathway">
    <text evidence="5 13">Carbohydrate metabolism; hexose metabolism.</text>
</comment>
<dbReference type="Pfam" id="PF01263">
    <property type="entry name" value="Aldose_epim"/>
    <property type="match status" value="1"/>
</dbReference>
<reference evidence="17 18" key="1">
    <citation type="submission" date="2020-06" db="EMBL/GenBank/DDBJ databases">
        <authorList>
            <person name="Li R."/>
            <person name="Bekaert M."/>
        </authorList>
    </citation>
    <scope>NUCLEOTIDE SEQUENCE [LARGE SCALE GENOMIC DNA]</scope>
    <source>
        <strain evidence="18">wild</strain>
    </source>
</reference>
<evidence type="ECO:0000313" key="17">
    <source>
        <dbReference type="EMBL" id="CAC5413205.1"/>
    </source>
</evidence>
<feature type="binding site" evidence="15">
    <location>
        <position position="248"/>
    </location>
    <ligand>
        <name>beta-D-galactose</name>
        <dbReference type="ChEBI" id="CHEBI:27667"/>
    </ligand>
</feature>
<dbReference type="InterPro" id="IPR015443">
    <property type="entry name" value="Aldose_1-epimerase"/>
</dbReference>
<comment type="catalytic activity">
    <reaction evidence="2">
        <text>alpha-D-galactose = beta-D-galactose</text>
        <dbReference type="Rhea" id="RHEA:28675"/>
        <dbReference type="ChEBI" id="CHEBI:27667"/>
        <dbReference type="ChEBI" id="CHEBI:28061"/>
        <dbReference type="EC" id="5.1.3.3"/>
    </reaction>
    <physiologicalReaction direction="right-to-left" evidence="2">
        <dbReference type="Rhea" id="RHEA:28677"/>
    </physiologicalReaction>
</comment>
<evidence type="ECO:0000256" key="2">
    <source>
        <dbReference type="ARBA" id="ARBA00001712"/>
    </source>
</evidence>
<dbReference type="UniPathway" id="UPA00214"/>
<dbReference type="EC" id="5.1.3.3" evidence="13"/>
<keyword evidence="18" id="KW-1185">Reference proteome</keyword>
<feature type="binding site" evidence="16">
    <location>
        <begin position="180"/>
        <end position="182"/>
    </location>
    <ligand>
        <name>beta-D-galactose</name>
        <dbReference type="ChEBI" id="CHEBI:27667"/>
    </ligand>
</feature>
<dbReference type="CDD" id="cd09019">
    <property type="entry name" value="galactose_mutarotase_like"/>
    <property type="match status" value="1"/>
</dbReference>
<evidence type="ECO:0000313" key="18">
    <source>
        <dbReference type="Proteomes" id="UP000507470"/>
    </source>
</evidence>
<dbReference type="EMBL" id="CACVKT020008128">
    <property type="protein sequence ID" value="CAC5413205.1"/>
    <property type="molecule type" value="Genomic_DNA"/>
</dbReference>
<comment type="catalytic activity">
    <reaction evidence="1 13">
        <text>alpha-D-glucose = beta-D-glucose</text>
        <dbReference type="Rhea" id="RHEA:10264"/>
        <dbReference type="ChEBI" id="CHEBI:15903"/>
        <dbReference type="ChEBI" id="CHEBI:17925"/>
        <dbReference type="EC" id="5.1.3.3"/>
    </reaction>
</comment>
<dbReference type="AlphaFoldDB" id="A0A6J8E0W6"/>
<dbReference type="InterPro" id="IPR011013">
    <property type="entry name" value="Gal_mutarotase_sf_dom"/>
</dbReference>
<dbReference type="SUPFAM" id="SSF74650">
    <property type="entry name" value="Galactose mutarotase-like"/>
    <property type="match status" value="1"/>
</dbReference>
<feature type="active site" description="Proton donor" evidence="14">
    <location>
        <position position="180"/>
    </location>
</feature>
<dbReference type="InterPro" id="IPR047215">
    <property type="entry name" value="Galactose_mutarotase-like"/>
</dbReference>
<name>A0A6J8E0W6_MYTCO</name>
<feature type="binding site" evidence="16">
    <location>
        <begin position="84"/>
        <end position="85"/>
    </location>
    <ligand>
        <name>beta-D-galactose</name>
        <dbReference type="ChEBI" id="CHEBI:27667"/>
    </ligand>
</feature>
<dbReference type="PANTHER" id="PTHR10091">
    <property type="entry name" value="ALDOSE-1-EPIMERASE"/>
    <property type="match status" value="1"/>
</dbReference>
<evidence type="ECO:0000256" key="11">
    <source>
        <dbReference type="ARBA" id="ARBA00023277"/>
    </source>
</evidence>
<evidence type="ECO:0000256" key="7">
    <source>
        <dbReference type="ARBA" id="ARBA00011245"/>
    </source>
</evidence>
<comment type="similarity">
    <text evidence="6 13">Belongs to the aldose epimerase family.</text>
</comment>